<feature type="domain" description="Bacterial surface antigen (D15)" evidence="4">
    <location>
        <begin position="371"/>
        <end position="579"/>
    </location>
</feature>
<feature type="chain" id="PRO_5045204921" evidence="3">
    <location>
        <begin position="18"/>
        <end position="579"/>
    </location>
</feature>
<evidence type="ECO:0000259" key="6">
    <source>
        <dbReference type="Pfam" id="PF17243"/>
    </source>
</evidence>
<dbReference type="Gene3D" id="3.10.20.310">
    <property type="entry name" value="membrane protein fhac"/>
    <property type="match status" value="3"/>
</dbReference>
<dbReference type="InterPro" id="IPR035243">
    <property type="entry name" value="TamA_POTRA_Dom_1"/>
</dbReference>
<comment type="subcellular location">
    <subcellularLocation>
        <location evidence="1">Membrane</location>
    </subcellularLocation>
</comment>
<proteinExistence type="predicted"/>
<evidence type="ECO:0000256" key="3">
    <source>
        <dbReference type="SAM" id="SignalP"/>
    </source>
</evidence>
<dbReference type="Pfam" id="PF01103">
    <property type="entry name" value="Omp85"/>
    <property type="match status" value="1"/>
</dbReference>
<organism evidence="7 8">
    <name type="scientific">Steroidobacter gossypii</name>
    <dbReference type="NCBI Taxonomy" id="2805490"/>
    <lineage>
        <taxon>Bacteria</taxon>
        <taxon>Pseudomonadati</taxon>
        <taxon>Pseudomonadota</taxon>
        <taxon>Gammaproteobacteria</taxon>
        <taxon>Steroidobacterales</taxon>
        <taxon>Steroidobacteraceae</taxon>
        <taxon>Steroidobacter</taxon>
    </lineage>
</organism>
<dbReference type="RefSeq" id="WP_203165874.1">
    <property type="nucleotide sequence ID" value="NZ_JAEVLS010000001.1"/>
</dbReference>
<dbReference type="Proteomes" id="UP000661077">
    <property type="component" value="Unassembled WGS sequence"/>
</dbReference>
<protein>
    <submittedName>
        <fullName evidence="7">BamA/TamA family outer membrane protein</fullName>
    </submittedName>
</protein>
<gene>
    <name evidence="7" type="ORF">JM946_04175</name>
</gene>
<feature type="signal peptide" evidence="3">
    <location>
        <begin position="1"/>
        <end position="17"/>
    </location>
</feature>
<feature type="domain" description="POTRA" evidence="5">
    <location>
        <begin position="188"/>
        <end position="256"/>
    </location>
</feature>
<dbReference type="Pfam" id="PF17243">
    <property type="entry name" value="POTRA_TamA_1"/>
    <property type="match status" value="1"/>
</dbReference>
<evidence type="ECO:0000256" key="1">
    <source>
        <dbReference type="ARBA" id="ARBA00004370"/>
    </source>
</evidence>
<evidence type="ECO:0000313" key="7">
    <source>
        <dbReference type="EMBL" id="MBM0103923.1"/>
    </source>
</evidence>
<name>A0ABS1WSG6_9GAMM</name>
<feature type="domain" description="TamA POTRA" evidence="6">
    <location>
        <begin position="26"/>
        <end position="98"/>
    </location>
</feature>
<reference evidence="7 8" key="1">
    <citation type="journal article" date="2021" name="Int. J. Syst. Evol. Microbiol.">
        <title>Steroidobacter gossypii sp. nov., isolated from soil of cotton cropping field.</title>
        <authorList>
            <person name="Huang R."/>
            <person name="Yang S."/>
            <person name="Zhen C."/>
            <person name="Liu W."/>
        </authorList>
    </citation>
    <scope>NUCLEOTIDE SEQUENCE [LARGE SCALE GENOMIC DNA]</scope>
    <source>
        <strain evidence="7 8">S1-65</strain>
    </source>
</reference>
<keyword evidence="3" id="KW-0732">Signal</keyword>
<dbReference type="Gene3D" id="2.40.160.50">
    <property type="entry name" value="membrane protein fhac: a member of the omp85/tpsb transporter family"/>
    <property type="match status" value="1"/>
</dbReference>
<evidence type="ECO:0000259" key="5">
    <source>
        <dbReference type="Pfam" id="PF07244"/>
    </source>
</evidence>
<evidence type="ECO:0000313" key="8">
    <source>
        <dbReference type="Proteomes" id="UP000661077"/>
    </source>
</evidence>
<dbReference type="EMBL" id="JAEVLS010000001">
    <property type="protein sequence ID" value="MBM0103923.1"/>
    <property type="molecule type" value="Genomic_DNA"/>
</dbReference>
<evidence type="ECO:0000256" key="2">
    <source>
        <dbReference type="ARBA" id="ARBA00023136"/>
    </source>
</evidence>
<dbReference type="InterPro" id="IPR010827">
    <property type="entry name" value="BamA/TamA_POTRA"/>
</dbReference>
<accession>A0ABS1WSG6</accession>
<dbReference type="Pfam" id="PF07244">
    <property type="entry name" value="POTRA"/>
    <property type="match status" value="1"/>
</dbReference>
<sequence length="579" mass="64569">MAGVLAAALLSPLPAAAKIDIDIPEVSEAIETNVRAFLSLTRYADRDDVTDDVMSRLQRRIVNETRQALEPLGYYEPNVTYDVAKQGESWKVTIHIEPGRPVRLSEVNVNVTGPGANDRIIRELVEADDIKPGLRLNHGTYERVKGNLVRVAKNEGYLDARLTKHDLVIDRVERRATVDLEADTGERYSFGQIDIAQDVITDEAMRRLLRMHPGEPYTLDTLLRTQYVLDDTQYFSVVDIESGDPDPETRTVPVRVTAEPSRKHRYAAAVGYGTDTRARGKFTWDNRRVNESGHKFKLELLGSSIVTDLTGRYIVPVMDIALEKLEFTGTLRDEELGDTQSERAEVGAGLTQVLGRWQRVLQVRLSDETTTEADGTKNTNFYLVPSVSYSTLPSYIVGGRKRPYFFSAELRGSPETLGSDASFLQLRLKGERVFDLSELWHLHLRSELGISRIAATSDLPASQRFFAGGEGSVRGFALNELSPRDERSRTVGGRNLATGTIEIVRDLPRNFGVAAFYDIGNAFNDFDDPMLAYSVGLGVRYNIAVASFGIDVAQALSEPGREPEPDHSPRFHLYIATQF</sequence>
<keyword evidence="2" id="KW-0472">Membrane</keyword>
<comment type="caution">
    <text evidence="7">The sequence shown here is derived from an EMBL/GenBank/DDBJ whole genome shotgun (WGS) entry which is preliminary data.</text>
</comment>
<keyword evidence="8" id="KW-1185">Reference proteome</keyword>
<dbReference type="InterPro" id="IPR000184">
    <property type="entry name" value="Bac_surfAg_D15"/>
</dbReference>
<evidence type="ECO:0000259" key="4">
    <source>
        <dbReference type="Pfam" id="PF01103"/>
    </source>
</evidence>